<feature type="transmembrane region" description="Helical" evidence="10">
    <location>
        <begin position="245"/>
        <end position="273"/>
    </location>
</feature>
<evidence type="ECO:0000256" key="4">
    <source>
        <dbReference type="ARBA" id="ARBA00022692"/>
    </source>
</evidence>
<keyword evidence="3" id="KW-0813">Transport</keyword>
<comment type="caution">
    <text evidence="12">The sequence shown here is derived from an EMBL/GenBank/DDBJ whole genome shotgun (WGS) entry which is preliminary data.</text>
</comment>
<dbReference type="GO" id="GO:0008324">
    <property type="term" value="F:monoatomic cation transmembrane transporter activity"/>
    <property type="evidence" value="ECO:0007669"/>
    <property type="project" value="InterPro"/>
</dbReference>
<dbReference type="InterPro" id="IPR045349">
    <property type="entry name" value="SLC41A1-3"/>
</dbReference>
<keyword evidence="6 10" id="KW-1133">Transmembrane helix</keyword>
<evidence type="ECO:0000256" key="5">
    <source>
        <dbReference type="ARBA" id="ARBA00022842"/>
    </source>
</evidence>
<evidence type="ECO:0000256" key="10">
    <source>
        <dbReference type="SAM" id="Phobius"/>
    </source>
</evidence>
<dbReference type="Pfam" id="PF01769">
    <property type="entry name" value="MgtE"/>
    <property type="match status" value="2"/>
</dbReference>
<comment type="subcellular location">
    <subcellularLocation>
        <location evidence="1">Membrane</location>
        <topology evidence="1">Multi-pass membrane protein</topology>
    </subcellularLocation>
</comment>
<evidence type="ECO:0000313" key="13">
    <source>
        <dbReference type="Proteomes" id="UP000284842"/>
    </source>
</evidence>
<dbReference type="GO" id="GO:0005886">
    <property type="term" value="C:plasma membrane"/>
    <property type="evidence" value="ECO:0007669"/>
    <property type="project" value="TreeGrafter"/>
</dbReference>
<proteinExistence type="inferred from homology"/>
<feature type="transmembrane region" description="Helical" evidence="10">
    <location>
        <begin position="315"/>
        <end position="336"/>
    </location>
</feature>
<keyword evidence="4 10" id="KW-0812">Transmembrane</keyword>
<dbReference type="InterPro" id="IPR006667">
    <property type="entry name" value="SLC41_membr_dom"/>
</dbReference>
<reference evidence="12 13" key="1">
    <citation type="journal article" date="2018" name="Evol. Lett.">
        <title>Horizontal gene cluster transfer increased hallucinogenic mushroom diversity.</title>
        <authorList>
            <person name="Reynolds H.T."/>
            <person name="Vijayakumar V."/>
            <person name="Gluck-Thaler E."/>
            <person name="Korotkin H.B."/>
            <person name="Matheny P.B."/>
            <person name="Slot J.C."/>
        </authorList>
    </citation>
    <scope>NUCLEOTIDE SEQUENCE [LARGE SCALE GENOMIC DNA]</scope>
    <source>
        <strain evidence="12 13">2629</strain>
    </source>
</reference>
<dbReference type="Proteomes" id="UP000284842">
    <property type="component" value="Unassembled WGS sequence"/>
</dbReference>
<gene>
    <name evidence="12" type="ORF">CVT24_008672</name>
</gene>
<evidence type="ECO:0000256" key="3">
    <source>
        <dbReference type="ARBA" id="ARBA00022448"/>
    </source>
</evidence>
<sequence length="563" mass="60774">MNPNSPGYDSIDDDIEMIGIHEAQDSHTTQEKPPMYASTRSSESDSEDEEETHQDDGSRALLSGSAERTRGREPPLEPSQKIWPQVKGIVMESAPALLMTTISLTFTGKLLDKVSHWQAMQQVDQLIMIIPVVLNLNGNLEMNLSARLATAANVGELDDPAVQRAMIIGSLALLQVQTISVSFLASCVALLLGRVVPRTSPAPSTASGSPSNSTVAAAREILTTVLESRDSSYETTGRRSGIPTFIMVASTAMTAAALSGLILGSFMCTLIVLCRKFNRDPDNIAPAVASCLGDLFTLILLGVVATILVPFLHTPIPFIIGLCIACTAIGCLIYTLKNQHVRPLITEGWSPLFLAMIISSGTGIVLDMFVSRYEGFAVLAVVISGLPGAAGSILISRLSTALHATALAAKNSLPSYSSPARKPEPSPILAMLTLLVITIPVEIIFLSILNGLGWLNLHILFVVFSIIFFCCAVSISTIFPAPNIWLTYNFVFDVIFKSHSERQVLASLVIARYLTNFLWSINRDPDMYALPIHSALMDLIGQLLLVLCFEIVSTLGAKFKMRT</sequence>
<dbReference type="PANTHER" id="PTHR16228:SF7">
    <property type="entry name" value="SLC41A_MGTE INTEGRAL MEMBRANE DOMAIN-CONTAINING PROTEIN"/>
    <property type="match status" value="1"/>
</dbReference>
<dbReference type="OrthoDB" id="666972at2759"/>
<dbReference type="InterPro" id="IPR036739">
    <property type="entry name" value="SLC41_membr_dom_sf"/>
</dbReference>
<dbReference type="EMBL" id="NHTK01005518">
    <property type="protein sequence ID" value="PPQ76906.1"/>
    <property type="molecule type" value="Genomic_DNA"/>
</dbReference>
<keyword evidence="8 10" id="KW-0472">Membrane</keyword>
<dbReference type="Gene3D" id="1.10.357.20">
    <property type="entry name" value="SLC41 divalent cation transporters, integral membrane domain"/>
    <property type="match status" value="2"/>
</dbReference>
<evidence type="ECO:0000256" key="1">
    <source>
        <dbReference type="ARBA" id="ARBA00004141"/>
    </source>
</evidence>
<organism evidence="12 13">
    <name type="scientific">Panaeolus cyanescens</name>
    <dbReference type="NCBI Taxonomy" id="181874"/>
    <lineage>
        <taxon>Eukaryota</taxon>
        <taxon>Fungi</taxon>
        <taxon>Dikarya</taxon>
        <taxon>Basidiomycota</taxon>
        <taxon>Agaricomycotina</taxon>
        <taxon>Agaricomycetes</taxon>
        <taxon>Agaricomycetidae</taxon>
        <taxon>Agaricales</taxon>
        <taxon>Agaricineae</taxon>
        <taxon>Galeropsidaceae</taxon>
        <taxon>Panaeolus</taxon>
    </lineage>
</organism>
<keyword evidence="7" id="KW-0406">Ion transport</keyword>
<evidence type="ECO:0000256" key="9">
    <source>
        <dbReference type="SAM" id="MobiDB-lite"/>
    </source>
</evidence>
<feature type="transmembrane region" description="Helical" evidence="10">
    <location>
        <begin position="348"/>
        <end position="370"/>
    </location>
</feature>
<evidence type="ECO:0000256" key="6">
    <source>
        <dbReference type="ARBA" id="ARBA00022989"/>
    </source>
</evidence>
<feature type="domain" description="SLC41A/MgtE integral membrane" evidence="11">
    <location>
        <begin position="382"/>
        <end position="548"/>
    </location>
</feature>
<feature type="transmembrane region" description="Helical" evidence="10">
    <location>
        <begin position="428"/>
        <end position="449"/>
    </location>
</feature>
<name>A0A409WEI8_9AGAR</name>
<feature type="compositionally biased region" description="Acidic residues" evidence="9">
    <location>
        <begin position="44"/>
        <end position="53"/>
    </location>
</feature>
<feature type="region of interest" description="Disordered" evidence="9">
    <location>
        <begin position="1"/>
        <end position="80"/>
    </location>
</feature>
<evidence type="ECO:0000256" key="7">
    <source>
        <dbReference type="ARBA" id="ARBA00023065"/>
    </source>
</evidence>
<accession>A0A409WEI8</accession>
<keyword evidence="13" id="KW-1185">Reference proteome</keyword>
<keyword evidence="5" id="KW-0460">Magnesium</keyword>
<protein>
    <recommendedName>
        <fullName evidence="11">SLC41A/MgtE integral membrane domain-containing protein</fullName>
    </recommendedName>
</protein>
<evidence type="ECO:0000256" key="2">
    <source>
        <dbReference type="ARBA" id="ARBA00009749"/>
    </source>
</evidence>
<feature type="transmembrane region" description="Helical" evidence="10">
    <location>
        <begin position="539"/>
        <end position="557"/>
    </location>
</feature>
<dbReference type="SUPFAM" id="SSF161093">
    <property type="entry name" value="MgtE membrane domain-like"/>
    <property type="match status" value="2"/>
</dbReference>
<dbReference type="PANTHER" id="PTHR16228">
    <property type="entry name" value="DIVALENT CATION TRANSPORTER SOLUTE CARRIER FAMILY 41"/>
    <property type="match status" value="1"/>
</dbReference>
<dbReference type="InParanoid" id="A0A409WEI8"/>
<evidence type="ECO:0000313" key="12">
    <source>
        <dbReference type="EMBL" id="PPQ76906.1"/>
    </source>
</evidence>
<comment type="similarity">
    <text evidence="2">Belongs to the SLC41A transporter family.</text>
</comment>
<feature type="domain" description="SLC41A/MgtE integral membrane" evidence="11">
    <location>
        <begin position="130"/>
        <end position="301"/>
    </location>
</feature>
<evidence type="ECO:0000259" key="11">
    <source>
        <dbReference type="Pfam" id="PF01769"/>
    </source>
</evidence>
<dbReference type="AlphaFoldDB" id="A0A409WEI8"/>
<feature type="transmembrane region" description="Helical" evidence="10">
    <location>
        <begin position="455"/>
        <end position="481"/>
    </location>
</feature>
<feature type="transmembrane region" description="Helical" evidence="10">
    <location>
        <begin position="285"/>
        <end position="309"/>
    </location>
</feature>
<evidence type="ECO:0000256" key="8">
    <source>
        <dbReference type="ARBA" id="ARBA00023136"/>
    </source>
</evidence>